<protein>
    <submittedName>
        <fullName evidence="5">Homocysteine S-methyltransferase family protein</fullName>
    </submittedName>
</protein>
<comment type="cofactor">
    <cofactor evidence="3">
        <name>Zn(2+)</name>
        <dbReference type="ChEBI" id="CHEBI:29105"/>
    </cofactor>
</comment>
<dbReference type="PANTHER" id="PTHR11103">
    <property type="entry name" value="SLR1189 PROTEIN"/>
    <property type="match status" value="1"/>
</dbReference>
<feature type="binding site" evidence="3">
    <location>
        <position position="295"/>
    </location>
    <ligand>
        <name>Zn(2+)</name>
        <dbReference type="ChEBI" id="CHEBI:29105"/>
    </ligand>
</feature>
<dbReference type="Gene3D" id="3.20.20.330">
    <property type="entry name" value="Homocysteine-binding-like domain"/>
    <property type="match status" value="1"/>
</dbReference>
<keyword evidence="2 3" id="KW-0808">Transferase</keyword>
<dbReference type="InterPro" id="IPR036589">
    <property type="entry name" value="HCY_dom_sf"/>
</dbReference>
<dbReference type="InterPro" id="IPR003726">
    <property type="entry name" value="HCY_dom"/>
</dbReference>
<feature type="domain" description="Hcy-binding" evidence="4">
    <location>
        <begin position="4"/>
        <end position="310"/>
    </location>
</feature>
<evidence type="ECO:0000313" key="5">
    <source>
        <dbReference type="EMBL" id="WEX80727.1"/>
    </source>
</evidence>
<keyword evidence="3" id="KW-0862">Zinc</keyword>
<sequence length="314" mass="34553">MSDFRHRLPQLGGDIFLTDAGIETRSIFQDGLELPHFAAFHLLRDEKGAQALRDCYRRHAEIARKNGTGFILESATWRASRDWGDKLGYSAQTLDEANRKAIALLRELKAEFETERSPMIISGCIGPRRDGYDPGKVMSPEEAQAYHARQVGVFAESGVDLVTAITMTNTNEAIGVTRAAQAFGLPAVISFTVETDGRLPTGERLQDAIEAVDRAIGNGPEYFMINCAHPTQFKNVLDGGAWVERLCGIRANASKCSHAELDAATVLDDGNPIELGLQYRDLRRCFGHIEVLGGCCGTDHRHTEQIRMSCMEAA</sequence>
<dbReference type="EMBL" id="CP120370">
    <property type="protein sequence ID" value="WEX80727.1"/>
    <property type="molecule type" value="Genomic_DNA"/>
</dbReference>
<dbReference type="SUPFAM" id="SSF82282">
    <property type="entry name" value="Homocysteine S-methyltransferase"/>
    <property type="match status" value="1"/>
</dbReference>
<evidence type="ECO:0000259" key="4">
    <source>
        <dbReference type="PROSITE" id="PS50970"/>
    </source>
</evidence>
<keyword evidence="3" id="KW-0479">Metal-binding</keyword>
<reference evidence="5 6" key="1">
    <citation type="submission" date="2023-03" db="EMBL/GenBank/DDBJ databases">
        <authorList>
            <person name="Kaur S."/>
            <person name="Espinosa-Saiz D."/>
            <person name="Velazquez E."/>
            <person name="Menendez E."/>
            <person name="diCenzo G.C."/>
        </authorList>
    </citation>
    <scope>NUCLEOTIDE SEQUENCE [LARGE SCALE GENOMIC DNA]</scope>
    <source>
        <strain evidence="5 6">LMG 27395</strain>
    </source>
</reference>
<dbReference type="Proteomes" id="UP001235547">
    <property type="component" value="Chromosome 2"/>
</dbReference>
<organism evidence="5 6">
    <name type="scientific">Sinorhizobium numidicum</name>
    <dbReference type="NCBI Taxonomy" id="680248"/>
    <lineage>
        <taxon>Bacteria</taxon>
        <taxon>Pseudomonadati</taxon>
        <taxon>Pseudomonadota</taxon>
        <taxon>Alphaproteobacteria</taxon>
        <taxon>Hyphomicrobiales</taxon>
        <taxon>Rhizobiaceae</taxon>
        <taxon>Sinorhizobium/Ensifer group</taxon>
        <taxon>Sinorhizobium</taxon>
    </lineage>
</organism>
<evidence type="ECO:0000313" key="6">
    <source>
        <dbReference type="Proteomes" id="UP001235547"/>
    </source>
</evidence>
<feature type="binding site" evidence="3">
    <location>
        <position position="227"/>
    </location>
    <ligand>
        <name>Zn(2+)</name>
        <dbReference type="ChEBI" id="CHEBI:29105"/>
    </ligand>
</feature>
<dbReference type="Pfam" id="PF02574">
    <property type="entry name" value="S-methyl_trans"/>
    <property type="match status" value="1"/>
</dbReference>
<dbReference type="PROSITE" id="PS50970">
    <property type="entry name" value="HCY"/>
    <property type="match status" value="1"/>
</dbReference>
<keyword evidence="1 3" id="KW-0489">Methyltransferase</keyword>
<dbReference type="RefSeq" id="WP_280731446.1">
    <property type="nucleotide sequence ID" value="NZ_CP120367.1"/>
</dbReference>
<proteinExistence type="predicted"/>
<name>A0ABY8CS39_9HYPH</name>
<feature type="binding site" evidence="3">
    <location>
        <position position="296"/>
    </location>
    <ligand>
        <name>Zn(2+)</name>
        <dbReference type="ChEBI" id="CHEBI:29105"/>
    </ligand>
</feature>
<accession>A0ABY8CS39</accession>
<gene>
    <name evidence="5" type="ORF">PYH38_000001</name>
</gene>
<evidence type="ECO:0000256" key="1">
    <source>
        <dbReference type="ARBA" id="ARBA00022603"/>
    </source>
</evidence>
<keyword evidence="6" id="KW-1185">Reference proteome</keyword>
<dbReference type="PANTHER" id="PTHR11103:SF18">
    <property type="entry name" value="SLR1189 PROTEIN"/>
    <property type="match status" value="1"/>
</dbReference>
<evidence type="ECO:0000256" key="3">
    <source>
        <dbReference type="PROSITE-ProRule" id="PRU00333"/>
    </source>
</evidence>
<evidence type="ECO:0000256" key="2">
    <source>
        <dbReference type="ARBA" id="ARBA00022679"/>
    </source>
</evidence>